<evidence type="ECO:0000313" key="1">
    <source>
        <dbReference type="EMBL" id="CAF92060.1"/>
    </source>
</evidence>
<feature type="non-terminal residue" evidence="1">
    <location>
        <position position="1"/>
    </location>
</feature>
<dbReference type="KEGG" id="tng:GSTEN00007105G001"/>
<protein>
    <submittedName>
        <fullName evidence="1">(spotted green pufferfish) hypothetical protein</fullName>
    </submittedName>
</protein>
<dbReference type="AlphaFoldDB" id="Q4T4X2"/>
<comment type="caution">
    <text evidence="1">The sequence shown here is derived from an EMBL/GenBank/DDBJ whole genome shotgun (WGS) entry which is preliminary data.</text>
</comment>
<proteinExistence type="predicted"/>
<reference evidence="1" key="2">
    <citation type="submission" date="2004-02" db="EMBL/GenBank/DDBJ databases">
        <authorList>
            <consortium name="Genoscope"/>
            <consortium name="Whitehead Institute Centre for Genome Research"/>
        </authorList>
    </citation>
    <scope>NUCLEOTIDE SEQUENCE</scope>
</reference>
<gene>
    <name evidence="1" type="ORF">GSTENG00007105001</name>
</gene>
<name>Q4T4X2_TETNG</name>
<dbReference type="PANTHER" id="PTHR21344:SF1">
    <property type="entry name" value="RAL GTPASE-ACTIVATING PROTEIN SUBUNIT BETA"/>
    <property type="match status" value="1"/>
</dbReference>
<sequence length="210" mass="24165">PSPSVTVLIRGTAGRHAWTMQLIHQPRGARANQRVRSMRQVRYRIRQISLSMILFYFGSPPSVPMKAVPCLFSPLRTQQAFVPEGRPTPNNAVGIKYNVKQRPFPEEVDKIPLVKADVSIPDLDDIVSKELEMQHDKLRILMTKQIEYENALERHSDEIWKAKHFPDPQTECKPPPPSQEFQTARLFLSHFGFLSLEALKVRKQNLADKF</sequence>
<dbReference type="EMBL" id="CAAE01009513">
    <property type="protein sequence ID" value="CAF92060.1"/>
    <property type="molecule type" value="Genomic_DNA"/>
</dbReference>
<reference evidence="1" key="1">
    <citation type="journal article" date="2004" name="Nature">
        <title>Genome duplication in the teleost fish Tetraodon nigroviridis reveals the early vertebrate proto-karyotype.</title>
        <authorList>
            <person name="Jaillon O."/>
            <person name="Aury J.-M."/>
            <person name="Brunet F."/>
            <person name="Petit J.-L."/>
            <person name="Stange-Thomann N."/>
            <person name="Mauceli E."/>
            <person name="Bouneau L."/>
            <person name="Fischer C."/>
            <person name="Ozouf-Costaz C."/>
            <person name="Bernot A."/>
            <person name="Nicaud S."/>
            <person name="Jaffe D."/>
            <person name="Fisher S."/>
            <person name="Lutfalla G."/>
            <person name="Dossat C."/>
            <person name="Segurens B."/>
            <person name="Dasilva C."/>
            <person name="Salanoubat M."/>
            <person name="Levy M."/>
            <person name="Boudet N."/>
            <person name="Castellano S."/>
            <person name="Anthouard V."/>
            <person name="Jubin C."/>
            <person name="Castelli V."/>
            <person name="Katinka M."/>
            <person name="Vacherie B."/>
            <person name="Biemont C."/>
            <person name="Skalli Z."/>
            <person name="Cattolico L."/>
            <person name="Poulain J."/>
            <person name="De Berardinis V."/>
            <person name="Cruaud C."/>
            <person name="Duprat S."/>
            <person name="Brottier P."/>
            <person name="Coutanceau J.-P."/>
            <person name="Gouzy J."/>
            <person name="Parra G."/>
            <person name="Lardier G."/>
            <person name="Chapple C."/>
            <person name="McKernan K.J."/>
            <person name="McEwan P."/>
            <person name="Bosak S."/>
            <person name="Kellis M."/>
            <person name="Volff J.-N."/>
            <person name="Guigo R."/>
            <person name="Zody M.C."/>
            <person name="Mesirov J."/>
            <person name="Lindblad-Toh K."/>
            <person name="Birren B."/>
            <person name="Nusbaum C."/>
            <person name="Kahn D."/>
            <person name="Robinson-Rechavi M."/>
            <person name="Laudet V."/>
            <person name="Schachter V."/>
            <person name="Quetier F."/>
            <person name="Saurin W."/>
            <person name="Scarpelli C."/>
            <person name="Wincker P."/>
            <person name="Lander E.S."/>
            <person name="Weissenbach J."/>
            <person name="Roest Crollius H."/>
        </authorList>
    </citation>
    <scope>NUCLEOTIDE SEQUENCE [LARGE SCALE GENOMIC DNA]</scope>
</reference>
<accession>Q4T4X2</accession>
<dbReference type="PANTHER" id="PTHR21344">
    <property type="entry name" value="RAL GTPASE-ACTIVATING PROTEIN SUBUNIT BETA"/>
    <property type="match status" value="1"/>
</dbReference>
<organism evidence="1">
    <name type="scientific">Tetraodon nigroviridis</name>
    <name type="common">Spotted green pufferfish</name>
    <name type="synonym">Chelonodon nigroviridis</name>
    <dbReference type="NCBI Taxonomy" id="99883"/>
    <lineage>
        <taxon>Eukaryota</taxon>
        <taxon>Metazoa</taxon>
        <taxon>Chordata</taxon>
        <taxon>Craniata</taxon>
        <taxon>Vertebrata</taxon>
        <taxon>Euteleostomi</taxon>
        <taxon>Actinopterygii</taxon>
        <taxon>Neopterygii</taxon>
        <taxon>Teleostei</taxon>
        <taxon>Neoteleostei</taxon>
        <taxon>Acanthomorphata</taxon>
        <taxon>Eupercaria</taxon>
        <taxon>Tetraodontiformes</taxon>
        <taxon>Tetradontoidea</taxon>
        <taxon>Tetraodontidae</taxon>
        <taxon>Tetraodon</taxon>
    </lineage>
</organism>
<dbReference type="OrthoDB" id="10009983at2759"/>
<dbReference type="GO" id="GO:0005096">
    <property type="term" value="F:GTPase activator activity"/>
    <property type="evidence" value="ECO:0007669"/>
    <property type="project" value="InterPro"/>
</dbReference>
<dbReference type="InterPro" id="IPR039930">
    <property type="entry name" value="RALGAPB"/>
</dbReference>